<proteinExistence type="predicted"/>
<dbReference type="Pfam" id="PF07508">
    <property type="entry name" value="Recombinase"/>
    <property type="match status" value="1"/>
</dbReference>
<dbReference type="Proteomes" id="UP000275331">
    <property type="component" value="Unassembled WGS sequence"/>
</dbReference>
<dbReference type="RefSeq" id="WP_125293530.1">
    <property type="nucleotide sequence ID" value="NZ_RHWZ01000005.1"/>
</dbReference>
<accession>A0A3R9GAS6</accession>
<sequence>MKKAIAYMRFSSAVQEKGDSLRRQRKLIDDWLSQNQEFTLDTTTYEDLGLSAFKGKHAQSGAFGEFIDAIDNGLIMPGTVLLVESLDRLSREKIGEATERLKYILKSGVDVITLSDSTHYSEESLDDPYALIKAILISQRANEESEIKSSRVKLSWQKKREDAELTGKIMTRACPRWLKVSADYSRFEVIESRVKVIKKIFALRKANKSLTAIAKYLNDKSVENLSGRRGEWCPSVIEKLLGNKALIGICMPTHRGRAKGVKEIPGYYPKVLSDEEFYSVQEVRLSPFGFTSHSDNPYLINLLRTVMKCRHCGNTMVITSVSETIKGYYVCPMRRLHRCTTPAVRRELVDAIIIDEILVNLDRLQIETNQMSYLSTLEKSCIDLQLQINQLVQALAIAPDVKILADKIRDLDCQLRKNETAIKVLRNKARLDKGCDIKNLDLTLKEDRELCRRLAFKAFREINIDTLTQQCDIYFSNGLIFKNFPTGKKNHIENVISALKYIDKNTVYF</sequence>
<name>A0A3R9GAS6_9ENTR</name>
<dbReference type="PANTHER" id="PTHR30461">
    <property type="entry name" value="DNA-INVERTASE FROM LAMBDOID PROPHAGE"/>
    <property type="match status" value="1"/>
</dbReference>
<keyword evidence="1" id="KW-0238">DNA-binding</keyword>
<dbReference type="InterPro" id="IPR025827">
    <property type="entry name" value="Zn_ribbon_recom_dom"/>
</dbReference>
<dbReference type="SUPFAM" id="SSF53041">
    <property type="entry name" value="Resolvase-like"/>
    <property type="match status" value="1"/>
</dbReference>
<evidence type="ECO:0000313" key="5">
    <source>
        <dbReference type="EMBL" id="RSE26573.1"/>
    </source>
</evidence>
<dbReference type="Gene3D" id="3.40.50.1390">
    <property type="entry name" value="Resolvase, N-terminal catalytic domain"/>
    <property type="match status" value="1"/>
</dbReference>
<dbReference type="CDD" id="cd00338">
    <property type="entry name" value="Ser_Recombinase"/>
    <property type="match status" value="1"/>
</dbReference>
<evidence type="ECO:0000256" key="2">
    <source>
        <dbReference type="ARBA" id="ARBA00023172"/>
    </source>
</evidence>
<dbReference type="PROSITE" id="PS51736">
    <property type="entry name" value="RECOMBINASES_3"/>
    <property type="match status" value="1"/>
</dbReference>
<dbReference type="InterPro" id="IPR038109">
    <property type="entry name" value="DNA_bind_recomb_sf"/>
</dbReference>
<keyword evidence="2" id="KW-0233">DNA recombination</keyword>
<dbReference type="OrthoDB" id="9791494at2"/>
<dbReference type="AlphaFoldDB" id="A0A3R9GAS6"/>
<evidence type="ECO:0000256" key="1">
    <source>
        <dbReference type="ARBA" id="ARBA00023125"/>
    </source>
</evidence>
<dbReference type="InterPro" id="IPR006119">
    <property type="entry name" value="Resolv_N"/>
</dbReference>
<dbReference type="SMART" id="SM00857">
    <property type="entry name" value="Resolvase"/>
    <property type="match status" value="1"/>
</dbReference>
<dbReference type="PANTHER" id="PTHR30461:SF2">
    <property type="entry name" value="SERINE RECOMBINASE PINE-RELATED"/>
    <property type="match status" value="1"/>
</dbReference>
<dbReference type="InterPro" id="IPR036162">
    <property type="entry name" value="Resolvase-like_N_sf"/>
</dbReference>
<gene>
    <name evidence="5" type="ORF">EGT71_09075</name>
</gene>
<organism evidence="5 6">
    <name type="scientific">Atlantibacter subterraneus</name>
    <dbReference type="NCBI Taxonomy" id="255519"/>
    <lineage>
        <taxon>Bacteria</taxon>
        <taxon>Pseudomonadati</taxon>
        <taxon>Pseudomonadota</taxon>
        <taxon>Gammaproteobacteria</taxon>
        <taxon>Enterobacterales</taxon>
        <taxon>Enterobacteriaceae</taxon>
        <taxon>Atlantibacter</taxon>
    </lineage>
</organism>
<evidence type="ECO:0000259" key="4">
    <source>
        <dbReference type="PROSITE" id="PS51737"/>
    </source>
</evidence>
<dbReference type="PROSITE" id="PS51737">
    <property type="entry name" value="RECOMBINASE_DNA_BIND"/>
    <property type="match status" value="1"/>
</dbReference>
<dbReference type="EMBL" id="RHXB01000005">
    <property type="protein sequence ID" value="RSE26573.1"/>
    <property type="molecule type" value="Genomic_DNA"/>
</dbReference>
<evidence type="ECO:0000259" key="3">
    <source>
        <dbReference type="PROSITE" id="PS51736"/>
    </source>
</evidence>
<feature type="domain" description="Recombinase" evidence="4">
    <location>
        <begin position="175"/>
        <end position="290"/>
    </location>
</feature>
<dbReference type="Pfam" id="PF00239">
    <property type="entry name" value="Resolvase"/>
    <property type="match status" value="1"/>
</dbReference>
<evidence type="ECO:0000313" key="6">
    <source>
        <dbReference type="Proteomes" id="UP000275331"/>
    </source>
</evidence>
<dbReference type="Gene3D" id="3.90.1750.20">
    <property type="entry name" value="Putative Large Serine Recombinase, Chain B, Domain 2"/>
    <property type="match status" value="1"/>
</dbReference>
<dbReference type="Pfam" id="PF13408">
    <property type="entry name" value="Zn_ribbon_recom"/>
    <property type="match status" value="1"/>
</dbReference>
<dbReference type="InterPro" id="IPR011109">
    <property type="entry name" value="DNA_bind_recombinase_dom"/>
</dbReference>
<comment type="caution">
    <text evidence="5">The sequence shown here is derived from an EMBL/GenBank/DDBJ whole genome shotgun (WGS) entry which is preliminary data.</text>
</comment>
<dbReference type="GO" id="GO:0000150">
    <property type="term" value="F:DNA strand exchange activity"/>
    <property type="evidence" value="ECO:0007669"/>
    <property type="project" value="InterPro"/>
</dbReference>
<feature type="domain" description="Resolvase/invertase-type recombinase catalytic" evidence="3">
    <location>
        <begin position="3"/>
        <end position="163"/>
    </location>
</feature>
<dbReference type="InterPro" id="IPR050639">
    <property type="entry name" value="SSR_resolvase"/>
</dbReference>
<dbReference type="GO" id="GO:0003677">
    <property type="term" value="F:DNA binding"/>
    <property type="evidence" value="ECO:0007669"/>
    <property type="project" value="UniProtKB-KW"/>
</dbReference>
<protein>
    <submittedName>
        <fullName evidence="5">Recombinase family protein</fullName>
    </submittedName>
</protein>
<reference evidence="5 6" key="1">
    <citation type="submission" date="2018-10" db="EMBL/GenBank/DDBJ databases">
        <title>Transmission dynamics of multidrug resistant bacteria on intensive care unit surfaces.</title>
        <authorList>
            <person name="D'Souza A.W."/>
            <person name="Potter R.F."/>
            <person name="Wallace M."/>
            <person name="Shupe A."/>
            <person name="Patel S."/>
            <person name="Sun S."/>
            <person name="Gul D."/>
            <person name="Kwon J.H."/>
            <person name="Andleeb S."/>
            <person name="Burnham C.-A.D."/>
            <person name="Dantas G."/>
        </authorList>
    </citation>
    <scope>NUCLEOTIDE SEQUENCE [LARGE SCALE GENOMIC DNA]</scope>
    <source>
        <strain evidence="5 6">AS_373</strain>
    </source>
</reference>